<dbReference type="SMART" id="SM00304">
    <property type="entry name" value="HAMP"/>
    <property type="match status" value="1"/>
</dbReference>
<dbReference type="GO" id="GO:0006935">
    <property type="term" value="P:chemotaxis"/>
    <property type="evidence" value="ECO:0007669"/>
    <property type="project" value="UniProtKB-KW"/>
</dbReference>
<evidence type="ECO:0000256" key="7">
    <source>
        <dbReference type="ARBA" id="ARBA00023224"/>
    </source>
</evidence>
<dbReference type="Pfam" id="PF00672">
    <property type="entry name" value="HAMP"/>
    <property type="match status" value="1"/>
</dbReference>
<dbReference type="Pfam" id="PF02743">
    <property type="entry name" value="dCache_1"/>
    <property type="match status" value="1"/>
</dbReference>
<reference evidence="13 14" key="1">
    <citation type="submission" date="2018-03" db="EMBL/GenBank/DDBJ databases">
        <title>Genome sequence of Clostridium vincentii DSM 10228.</title>
        <authorList>
            <person name="Poehlein A."/>
            <person name="Daniel R."/>
        </authorList>
    </citation>
    <scope>NUCLEOTIDE SEQUENCE [LARGE SCALE GENOMIC DNA]</scope>
    <source>
        <strain evidence="13 14">DSM 10228</strain>
    </source>
</reference>
<dbReference type="EMBL" id="PVXQ01000005">
    <property type="protein sequence ID" value="PRR83700.1"/>
    <property type="molecule type" value="Genomic_DNA"/>
</dbReference>
<evidence type="ECO:0000256" key="1">
    <source>
        <dbReference type="ARBA" id="ARBA00004651"/>
    </source>
</evidence>
<evidence type="ECO:0000259" key="12">
    <source>
        <dbReference type="PROSITE" id="PS50885"/>
    </source>
</evidence>
<comment type="similarity">
    <text evidence="8">Belongs to the methyl-accepting chemotaxis (MCP) protein family.</text>
</comment>
<keyword evidence="6 10" id="KW-0472">Membrane</keyword>
<dbReference type="GO" id="GO:0007165">
    <property type="term" value="P:signal transduction"/>
    <property type="evidence" value="ECO:0007669"/>
    <property type="project" value="UniProtKB-KW"/>
</dbReference>
<proteinExistence type="inferred from homology"/>
<feature type="transmembrane region" description="Helical" evidence="10">
    <location>
        <begin position="303"/>
        <end position="325"/>
    </location>
</feature>
<dbReference type="GO" id="GO:0005886">
    <property type="term" value="C:plasma membrane"/>
    <property type="evidence" value="ECO:0007669"/>
    <property type="project" value="UniProtKB-SubCell"/>
</dbReference>
<dbReference type="SMART" id="SM00283">
    <property type="entry name" value="MA"/>
    <property type="match status" value="1"/>
</dbReference>
<evidence type="ECO:0000256" key="5">
    <source>
        <dbReference type="ARBA" id="ARBA00022989"/>
    </source>
</evidence>
<dbReference type="InterPro" id="IPR004089">
    <property type="entry name" value="MCPsignal_dom"/>
</dbReference>
<feature type="transmembrane region" description="Helical" evidence="10">
    <location>
        <begin position="12"/>
        <end position="33"/>
    </location>
</feature>
<dbReference type="PANTHER" id="PTHR32089:SF112">
    <property type="entry name" value="LYSOZYME-LIKE PROTEIN-RELATED"/>
    <property type="match status" value="1"/>
</dbReference>
<evidence type="ECO:0000259" key="11">
    <source>
        <dbReference type="PROSITE" id="PS50111"/>
    </source>
</evidence>
<sequence>MFSKFKSIRTQLLAISITVILIALGAVGIIINYRVSSQASDDYLKNSNEQMKIVSKAINIFYEGVDKNINMMATNPLVMKADTSITSYANSTDKVNMTPSKNGGLEQEIYSVFNQYAESHPGTMYVYIGTETGSYLQWPESEIPANYIPSEIDWYKTGLTPNGEIVRTAPYLDPIKNVLITSNVRSLKDSNGNIIGTVGIDVEQSVISDMLKEMKSGRTGFSMIVHNTGVIMADGNNQDNNFKQLEETKIAGLDKLLATDLKSFNVEIDGVSYMVNPYKVEGTDWVLASFLSLDEMKEGAKSLSYIVLVVSLIIIIITIGLMTIATRSITTPIIKSSEYLKTIAMGDFSQDIDPKFLARHDEVGSITNGINDMKISLKQLVNSIKKESSAIEDEVTDVVNNVIILNSSLEEISATTEELAAGMEETAASSQEMSATSQEIEKAVHFIASKSKEGAKAAGIITNRANDTKKNVDASQKKAQEIFTNTKEKLEQAIEESKVVKQINMLSDSIMQITEQTNLLALNAAIEAARAGEAGRGFSVVSEEIRKLAEQSKNTVIQIQDVTAKVTGSVDNLSSSSNDLLTFVSKDVHNDYQVMLDVADKYSEDAKYIDDLVTEFSNTSEELLTSIQDILSAIDEVAHASNEGATGTTGIADRAIDANNKSNDVKEQVLRTKESANRLKKEIARFKI</sequence>
<dbReference type="CDD" id="cd06225">
    <property type="entry name" value="HAMP"/>
    <property type="match status" value="1"/>
</dbReference>
<feature type="domain" description="Methyl-accepting transducer" evidence="11">
    <location>
        <begin position="401"/>
        <end position="638"/>
    </location>
</feature>
<evidence type="ECO:0000256" key="3">
    <source>
        <dbReference type="ARBA" id="ARBA00022500"/>
    </source>
</evidence>
<keyword evidence="14" id="KW-1185">Reference proteome</keyword>
<evidence type="ECO:0000256" key="6">
    <source>
        <dbReference type="ARBA" id="ARBA00023136"/>
    </source>
</evidence>
<dbReference type="Pfam" id="PF00015">
    <property type="entry name" value="MCPsignal"/>
    <property type="match status" value="1"/>
</dbReference>
<evidence type="ECO:0000313" key="14">
    <source>
        <dbReference type="Proteomes" id="UP000239471"/>
    </source>
</evidence>
<evidence type="ECO:0000256" key="9">
    <source>
        <dbReference type="PROSITE-ProRule" id="PRU00284"/>
    </source>
</evidence>
<dbReference type="CDD" id="cd12912">
    <property type="entry name" value="PDC2_MCP_like"/>
    <property type="match status" value="1"/>
</dbReference>
<comment type="subcellular location">
    <subcellularLocation>
        <location evidence="1">Cell membrane</location>
        <topology evidence="1">Multi-pass membrane protein</topology>
    </subcellularLocation>
</comment>
<keyword evidence="2" id="KW-1003">Cell membrane</keyword>
<dbReference type="CDD" id="cd18773">
    <property type="entry name" value="PDC1_HK_sensor"/>
    <property type="match status" value="1"/>
</dbReference>
<dbReference type="Proteomes" id="UP000239471">
    <property type="component" value="Unassembled WGS sequence"/>
</dbReference>
<organism evidence="13 14">
    <name type="scientific">Clostridium vincentii</name>
    <dbReference type="NCBI Taxonomy" id="52704"/>
    <lineage>
        <taxon>Bacteria</taxon>
        <taxon>Bacillati</taxon>
        <taxon>Bacillota</taxon>
        <taxon>Clostridia</taxon>
        <taxon>Eubacteriales</taxon>
        <taxon>Clostridiaceae</taxon>
        <taxon>Clostridium</taxon>
    </lineage>
</organism>
<comment type="caution">
    <text evidence="13">The sequence shown here is derived from an EMBL/GenBank/DDBJ whole genome shotgun (WGS) entry which is preliminary data.</text>
</comment>
<evidence type="ECO:0000256" key="10">
    <source>
        <dbReference type="SAM" id="Phobius"/>
    </source>
</evidence>
<protein>
    <submittedName>
        <fullName evidence="13">Methyl-accepting chemotaxis protein McpB</fullName>
    </submittedName>
</protein>
<keyword evidence="3" id="KW-0145">Chemotaxis</keyword>
<dbReference type="SUPFAM" id="SSF58104">
    <property type="entry name" value="Methyl-accepting chemotaxis protein (MCP) signaling domain"/>
    <property type="match status" value="1"/>
</dbReference>
<dbReference type="PROSITE" id="PS50111">
    <property type="entry name" value="CHEMOTAXIS_TRANSDUC_2"/>
    <property type="match status" value="1"/>
</dbReference>
<evidence type="ECO:0000313" key="13">
    <source>
        <dbReference type="EMBL" id="PRR83700.1"/>
    </source>
</evidence>
<evidence type="ECO:0000256" key="8">
    <source>
        <dbReference type="ARBA" id="ARBA00029447"/>
    </source>
</evidence>
<gene>
    <name evidence="13" type="primary">mcpB_2</name>
    <name evidence="13" type="ORF">CLVI_06470</name>
</gene>
<dbReference type="InterPro" id="IPR003660">
    <property type="entry name" value="HAMP_dom"/>
</dbReference>
<keyword evidence="5 10" id="KW-1133">Transmembrane helix</keyword>
<dbReference type="Gene3D" id="3.30.450.20">
    <property type="entry name" value="PAS domain"/>
    <property type="match status" value="2"/>
</dbReference>
<dbReference type="Gene3D" id="1.10.287.950">
    <property type="entry name" value="Methyl-accepting chemotaxis protein"/>
    <property type="match status" value="1"/>
</dbReference>
<keyword evidence="7 9" id="KW-0807">Transducer</keyword>
<evidence type="ECO:0000256" key="2">
    <source>
        <dbReference type="ARBA" id="ARBA00022475"/>
    </source>
</evidence>
<dbReference type="InterPro" id="IPR033479">
    <property type="entry name" value="dCache_1"/>
</dbReference>
<dbReference type="AlphaFoldDB" id="A0A2T0BII6"/>
<dbReference type="PANTHER" id="PTHR32089">
    <property type="entry name" value="METHYL-ACCEPTING CHEMOTAXIS PROTEIN MCPB"/>
    <property type="match status" value="1"/>
</dbReference>
<dbReference type="PROSITE" id="PS50885">
    <property type="entry name" value="HAMP"/>
    <property type="match status" value="1"/>
</dbReference>
<feature type="domain" description="HAMP" evidence="12">
    <location>
        <begin position="327"/>
        <end position="382"/>
    </location>
</feature>
<name>A0A2T0BII6_9CLOT</name>
<dbReference type="RefSeq" id="WP_106058685.1">
    <property type="nucleotide sequence ID" value="NZ_PVXQ01000005.1"/>
</dbReference>
<evidence type="ECO:0000256" key="4">
    <source>
        <dbReference type="ARBA" id="ARBA00022692"/>
    </source>
</evidence>
<keyword evidence="4 10" id="KW-0812">Transmembrane</keyword>
<dbReference type="OrthoDB" id="9814363at2"/>
<accession>A0A2T0BII6</accession>